<protein>
    <submittedName>
        <fullName evidence="3">Uncharacterized protein</fullName>
    </submittedName>
</protein>
<feature type="transmembrane region" description="Helical" evidence="2">
    <location>
        <begin position="101"/>
        <end position="121"/>
    </location>
</feature>
<dbReference type="GeneTree" id="ENSGT00940000173280"/>
<keyword evidence="2" id="KW-0472">Membrane</keyword>
<dbReference type="AlphaFoldDB" id="H2YT95"/>
<proteinExistence type="predicted"/>
<reference evidence="4" key="1">
    <citation type="submission" date="2003-08" db="EMBL/GenBank/DDBJ databases">
        <authorList>
            <person name="Birren B."/>
            <person name="Nusbaum C."/>
            <person name="Abebe A."/>
            <person name="Abouelleil A."/>
            <person name="Adekoya E."/>
            <person name="Ait-zahra M."/>
            <person name="Allen N."/>
            <person name="Allen T."/>
            <person name="An P."/>
            <person name="Anderson M."/>
            <person name="Anderson S."/>
            <person name="Arachchi H."/>
            <person name="Armbruster J."/>
            <person name="Bachantsang P."/>
            <person name="Baldwin J."/>
            <person name="Barry A."/>
            <person name="Bayul T."/>
            <person name="Blitshsteyn B."/>
            <person name="Bloom T."/>
            <person name="Blye J."/>
            <person name="Boguslavskiy L."/>
            <person name="Borowsky M."/>
            <person name="Boukhgalter B."/>
            <person name="Brunache A."/>
            <person name="Butler J."/>
            <person name="Calixte N."/>
            <person name="Calvo S."/>
            <person name="Camarata J."/>
            <person name="Campo K."/>
            <person name="Chang J."/>
            <person name="Cheshatsang Y."/>
            <person name="Citroen M."/>
            <person name="Collymore A."/>
            <person name="Considine T."/>
            <person name="Cook A."/>
            <person name="Cooke P."/>
            <person name="Corum B."/>
            <person name="Cuomo C."/>
            <person name="David R."/>
            <person name="Dawoe T."/>
            <person name="Degray S."/>
            <person name="Dodge S."/>
            <person name="Dooley K."/>
            <person name="Dorje P."/>
            <person name="Dorjee K."/>
            <person name="Dorris L."/>
            <person name="Duffey N."/>
            <person name="Dupes A."/>
            <person name="Elkins T."/>
            <person name="Engels R."/>
            <person name="Erickson J."/>
            <person name="Farina A."/>
            <person name="Faro S."/>
            <person name="Ferreira P."/>
            <person name="Fischer H."/>
            <person name="Fitzgerald M."/>
            <person name="Foley K."/>
            <person name="Gage D."/>
            <person name="Galagan J."/>
            <person name="Gearin G."/>
            <person name="Gnerre S."/>
            <person name="Gnirke A."/>
            <person name="Goyette A."/>
            <person name="Graham J."/>
            <person name="Grandbois E."/>
            <person name="Gyaltsen K."/>
            <person name="Hafez N."/>
            <person name="Hagopian D."/>
            <person name="Hagos B."/>
            <person name="Hall J."/>
            <person name="Hatcher B."/>
            <person name="Heller A."/>
            <person name="Higgins H."/>
            <person name="Honan T."/>
            <person name="Horn A."/>
            <person name="Houde N."/>
            <person name="Hughes L."/>
            <person name="Hulme W."/>
            <person name="Husby E."/>
            <person name="Iliev I."/>
            <person name="Jaffe D."/>
            <person name="Jones C."/>
            <person name="Kamal M."/>
            <person name="Kamat A."/>
            <person name="Kamvysselis M."/>
            <person name="Karlsson E."/>
            <person name="Kells C."/>
            <person name="Kieu A."/>
            <person name="Kisner P."/>
            <person name="Kodira C."/>
            <person name="Kulbokas E."/>
            <person name="Labutti K."/>
            <person name="Lama D."/>
            <person name="Landers T."/>
            <person name="Leger J."/>
            <person name="Levine S."/>
            <person name="Lewis D."/>
            <person name="Lewis T."/>
            <person name="Lindblad-toh K."/>
            <person name="Liu X."/>
            <person name="Lokyitsang T."/>
            <person name="Lokyitsang Y."/>
            <person name="Lucien O."/>
            <person name="Lui A."/>
            <person name="Ma L.J."/>
            <person name="Mabbitt R."/>
            <person name="Macdonald J."/>
            <person name="Maclean C."/>
            <person name="Major J."/>
            <person name="Manning J."/>
            <person name="Marabella R."/>
            <person name="Maru K."/>
            <person name="Matthews C."/>
            <person name="Mauceli E."/>
            <person name="Mccarthy M."/>
            <person name="Mcdonough S."/>
            <person name="Mcghee T."/>
            <person name="Meldrim J."/>
            <person name="Meneus L."/>
            <person name="Mesirov J."/>
            <person name="Mihalev A."/>
            <person name="Mihova T."/>
            <person name="Mikkelsen T."/>
            <person name="Mlenga V."/>
            <person name="Moru K."/>
            <person name="Mozes J."/>
            <person name="Mulrain L."/>
            <person name="Munson G."/>
            <person name="Naylor J."/>
            <person name="Newes C."/>
            <person name="Nguyen C."/>
            <person name="Nguyen N."/>
            <person name="Nguyen T."/>
            <person name="Nicol R."/>
            <person name="Nielsen C."/>
            <person name="Nizzari M."/>
            <person name="Norbu C."/>
            <person name="Norbu N."/>
            <person name="O'donnell P."/>
            <person name="Okoawo O."/>
            <person name="O'leary S."/>
            <person name="Omotosho B."/>
            <person name="O'neill K."/>
            <person name="Osman S."/>
            <person name="Parker S."/>
            <person name="Perrin D."/>
            <person name="Phunkhang P."/>
            <person name="Piqani B."/>
            <person name="Purcell S."/>
            <person name="Rachupka T."/>
            <person name="Ramasamy U."/>
            <person name="Rameau R."/>
            <person name="Ray V."/>
            <person name="Raymond C."/>
            <person name="Retta R."/>
            <person name="Richardson S."/>
            <person name="Rise C."/>
            <person name="Rodriguez J."/>
            <person name="Rogers J."/>
            <person name="Rogov P."/>
            <person name="Rutman M."/>
            <person name="Schupbach R."/>
            <person name="Seaman C."/>
            <person name="Settipalli S."/>
            <person name="Sharpe T."/>
            <person name="Sheridan J."/>
            <person name="Sherpa N."/>
            <person name="Shi J."/>
            <person name="Smirnov S."/>
            <person name="Smith C."/>
            <person name="Sougnez C."/>
            <person name="Spencer B."/>
            <person name="Stalker J."/>
            <person name="Stange-thomann N."/>
            <person name="Stavropoulos S."/>
            <person name="Stetson K."/>
            <person name="Stone C."/>
            <person name="Stone S."/>
            <person name="Stubbs M."/>
            <person name="Talamas J."/>
            <person name="Tchuinga P."/>
            <person name="Tenzing P."/>
            <person name="Tesfaye S."/>
            <person name="Theodore J."/>
            <person name="Thoulutsang Y."/>
            <person name="Topham K."/>
            <person name="Towey S."/>
            <person name="Tsamla T."/>
            <person name="Tsomo N."/>
            <person name="Vallee D."/>
            <person name="Vassiliev H."/>
            <person name="Venkataraman V."/>
            <person name="Vinson J."/>
            <person name="Vo A."/>
            <person name="Wade C."/>
            <person name="Wang S."/>
            <person name="Wangchuk T."/>
            <person name="Wangdi T."/>
            <person name="Whittaker C."/>
            <person name="Wilkinson J."/>
            <person name="Wu Y."/>
            <person name="Wyman D."/>
            <person name="Yadav S."/>
            <person name="Yang S."/>
            <person name="Yang X."/>
            <person name="Yeager S."/>
            <person name="Yee E."/>
            <person name="Young G."/>
            <person name="Zainoun J."/>
            <person name="Zembeck L."/>
            <person name="Zimmer A."/>
            <person name="Zody M."/>
            <person name="Lander E."/>
        </authorList>
    </citation>
    <scope>NUCLEOTIDE SEQUENCE [LARGE SCALE GENOMIC DNA]</scope>
</reference>
<dbReference type="InterPro" id="IPR052277">
    <property type="entry name" value="INM_ESCRT-Associated"/>
</dbReference>
<accession>H2YT95</accession>
<dbReference type="InParanoid" id="H2YT95"/>
<reference evidence="3" key="3">
    <citation type="submission" date="2025-09" db="UniProtKB">
        <authorList>
            <consortium name="Ensembl"/>
        </authorList>
    </citation>
    <scope>IDENTIFICATION</scope>
</reference>
<dbReference type="Ensembl" id="ENSCSAVT00000008665.1">
    <property type="protein sequence ID" value="ENSCSAVP00000008555.1"/>
    <property type="gene ID" value="ENSCSAVG00000005084.1"/>
</dbReference>
<reference evidence="3" key="2">
    <citation type="submission" date="2025-08" db="UniProtKB">
        <authorList>
            <consortium name="Ensembl"/>
        </authorList>
    </citation>
    <scope>IDENTIFICATION</scope>
</reference>
<dbReference type="STRING" id="51511.ENSCSAVP00000008555"/>
<keyword evidence="2" id="KW-0812">Transmembrane</keyword>
<dbReference type="Proteomes" id="UP000007875">
    <property type="component" value="Unassembled WGS sequence"/>
</dbReference>
<dbReference type="PANTHER" id="PTHR13428:SF12">
    <property type="entry name" value="INNER NUCLEAR MEMBRANE PROTEIN MAN1"/>
    <property type="match status" value="1"/>
</dbReference>
<keyword evidence="2" id="KW-1133">Transmembrane helix</keyword>
<feature type="compositionally biased region" description="Acidic residues" evidence="1">
    <location>
        <begin position="36"/>
        <end position="52"/>
    </location>
</feature>
<evidence type="ECO:0000256" key="1">
    <source>
        <dbReference type="SAM" id="MobiDB-lite"/>
    </source>
</evidence>
<dbReference type="GO" id="GO:0030514">
    <property type="term" value="P:negative regulation of BMP signaling pathway"/>
    <property type="evidence" value="ECO:0007669"/>
    <property type="project" value="TreeGrafter"/>
</dbReference>
<organism evidence="3 4">
    <name type="scientific">Ciona savignyi</name>
    <name type="common">Pacific transparent sea squirt</name>
    <dbReference type="NCBI Taxonomy" id="51511"/>
    <lineage>
        <taxon>Eukaryota</taxon>
        <taxon>Metazoa</taxon>
        <taxon>Chordata</taxon>
        <taxon>Tunicata</taxon>
        <taxon>Ascidiacea</taxon>
        <taxon>Phlebobranchia</taxon>
        <taxon>Cionidae</taxon>
        <taxon>Ciona</taxon>
    </lineage>
</organism>
<sequence>MTPRRPLTQTMTSSMTSSVEHNGVKSLRKRKFDSTKDDDDDDSVSQENDSAEEIVTSVKETESSKTNIFTYLKSLFLTKDKEKFGNSKPTLINSWRLHCSVLLPIGTVVFFIILGLLYVTMRSDNSTHEERLLDAATQTSSQSDSTMEVMGVVNSIYEVLSKAAGEKICNYTQNSDILKVKEMKILLKVKEQIFYEALDLIRANPDWKLMLYKDADSSLIGGDDSIRDVVSMSSLQPFIPTLCRFWRAVEKVLFRVTVVVLGDSRVVGYHPPAIQSSKVE</sequence>
<feature type="compositionally biased region" description="Low complexity" evidence="1">
    <location>
        <begin position="8"/>
        <end position="18"/>
    </location>
</feature>
<dbReference type="GO" id="GO:0031490">
    <property type="term" value="F:chromatin DNA binding"/>
    <property type="evidence" value="ECO:0007669"/>
    <property type="project" value="TreeGrafter"/>
</dbReference>
<evidence type="ECO:0000313" key="4">
    <source>
        <dbReference type="Proteomes" id="UP000007875"/>
    </source>
</evidence>
<name>H2YT95_CIOSA</name>
<evidence type="ECO:0000256" key="2">
    <source>
        <dbReference type="SAM" id="Phobius"/>
    </source>
</evidence>
<dbReference type="HOGENOM" id="CLU_993796_0_0_1"/>
<dbReference type="GO" id="GO:0006998">
    <property type="term" value="P:nuclear envelope organization"/>
    <property type="evidence" value="ECO:0007669"/>
    <property type="project" value="TreeGrafter"/>
</dbReference>
<evidence type="ECO:0000313" key="3">
    <source>
        <dbReference type="Ensembl" id="ENSCSAVP00000008555.1"/>
    </source>
</evidence>
<feature type="region of interest" description="Disordered" evidence="1">
    <location>
        <begin position="1"/>
        <end position="57"/>
    </location>
</feature>
<dbReference type="PANTHER" id="PTHR13428">
    <property type="entry name" value="INNER NUCLEAR MEMBRANE PROTEIN MAN1 LEM DOMAIN CONTAINING PROTEIN"/>
    <property type="match status" value="1"/>
</dbReference>
<keyword evidence="4" id="KW-1185">Reference proteome</keyword>